<evidence type="ECO:0000313" key="1">
    <source>
        <dbReference type="EMBL" id="KAI3681660.1"/>
    </source>
</evidence>
<proteinExistence type="predicted"/>
<keyword evidence="2" id="KW-1185">Reference proteome</keyword>
<accession>A0ACB8Y967</accession>
<organism evidence="1 2">
    <name type="scientific">Arctium lappa</name>
    <name type="common">Greater burdock</name>
    <name type="synonym">Lappa major</name>
    <dbReference type="NCBI Taxonomy" id="4217"/>
    <lineage>
        <taxon>Eukaryota</taxon>
        <taxon>Viridiplantae</taxon>
        <taxon>Streptophyta</taxon>
        <taxon>Embryophyta</taxon>
        <taxon>Tracheophyta</taxon>
        <taxon>Spermatophyta</taxon>
        <taxon>Magnoliopsida</taxon>
        <taxon>eudicotyledons</taxon>
        <taxon>Gunneridae</taxon>
        <taxon>Pentapetalae</taxon>
        <taxon>asterids</taxon>
        <taxon>campanulids</taxon>
        <taxon>Asterales</taxon>
        <taxon>Asteraceae</taxon>
        <taxon>Carduoideae</taxon>
        <taxon>Cardueae</taxon>
        <taxon>Arctiinae</taxon>
        <taxon>Arctium</taxon>
    </lineage>
</organism>
<dbReference type="Proteomes" id="UP001055879">
    <property type="component" value="Linkage Group LG13"/>
</dbReference>
<reference evidence="1 2" key="2">
    <citation type="journal article" date="2022" name="Mol. Ecol. Resour.">
        <title>The genomes of chicory, endive, great burdock and yacon provide insights into Asteraceae paleo-polyploidization history and plant inulin production.</title>
        <authorList>
            <person name="Fan W."/>
            <person name="Wang S."/>
            <person name="Wang H."/>
            <person name="Wang A."/>
            <person name="Jiang F."/>
            <person name="Liu H."/>
            <person name="Zhao H."/>
            <person name="Xu D."/>
            <person name="Zhang Y."/>
        </authorList>
    </citation>
    <scope>NUCLEOTIDE SEQUENCE [LARGE SCALE GENOMIC DNA]</scope>
    <source>
        <strain evidence="2">cv. Niubang</strain>
    </source>
</reference>
<protein>
    <submittedName>
        <fullName evidence="1">Uncharacterized protein</fullName>
    </submittedName>
</protein>
<name>A0ACB8Y967_ARCLA</name>
<reference evidence="2" key="1">
    <citation type="journal article" date="2022" name="Mol. Ecol. Resour.">
        <title>The genomes of chicory, endive, great burdock and yacon provide insights into Asteraceae palaeo-polyploidization history and plant inulin production.</title>
        <authorList>
            <person name="Fan W."/>
            <person name="Wang S."/>
            <person name="Wang H."/>
            <person name="Wang A."/>
            <person name="Jiang F."/>
            <person name="Liu H."/>
            <person name="Zhao H."/>
            <person name="Xu D."/>
            <person name="Zhang Y."/>
        </authorList>
    </citation>
    <scope>NUCLEOTIDE SEQUENCE [LARGE SCALE GENOMIC DNA]</scope>
    <source>
        <strain evidence="2">cv. Niubang</strain>
    </source>
</reference>
<comment type="caution">
    <text evidence="1">The sequence shown here is derived from an EMBL/GenBank/DDBJ whole genome shotgun (WGS) entry which is preliminary data.</text>
</comment>
<sequence>MNYPTFFLLLSFSLTFIYVLIIVVGCRNSRLPPGPFPFPIIGNLLDLGHKPHCSLATLSKRYGPLMSLKLGSRTTIVVSSPDIAKEFFHTYDRLFSSRSVPETARVIDHHKFSVVWLPAEDHWRRLRRITKEYLFSAQCLDASEGLREKKIRELVHHIDGCCTSGKVVNVGAVAFTTTLNILSNFIFSMDFAQYDSVSSQEFKDTVWALMEVSGKPNLVDFFPILKRLDPQGLVQRVTIYGKKLLTNFDKIIDQRLQRRPSSSSHVGVSLANDVLDSLLNLNLKDESVFSQNDMRHLFLALFIAGTDTISSTLEWAMTELIRNPEKMEIARNTRPQDIDMGEKFGITLQRNVPLMVIPVKL</sequence>
<evidence type="ECO:0000313" key="2">
    <source>
        <dbReference type="Proteomes" id="UP001055879"/>
    </source>
</evidence>
<gene>
    <name evidence="1" type="ORF">L6452_36462</name>
</gene>
<dbReference type="EMBL" id="CM042059">
    <property type="protein sequence ID" value="KAI3681660.1"/>
    <property type="molecule type" value="Genomic_DNA"/>
</dbReference>